<dbReference type="GO" id="GO:0051213">
    <property type="term" value="F:dioxygenase activity"/>
    <property type="evidence" value="ECO:0007669"/>
    <property type="project" value="UniProtKB-KW"/>
</dbReference>
<evidence type="ECO:0000313" key="3">
    <source>
        <dbReference type="Proteomes" id="UP001629113"/>
    </source>
</evidence>
<dbReference type="Pfam" id="PF05721">
    <property type="entry name" value="PhyH"/>
    <property type="match status" value="1"/>
</dbReference>
<evidence type="ECO:0000313" key="2">
    <source>
        <dbReference type="EMBL" id="KAL3421310.1"/>
    </source>
</evidence>
<evidence type="ECO:0000256" key="1">
    <source>
        <dbReference type="SAM" id="MobiDB-lite"/>
    </source>
</evidence>
<dbReference type="EMBL" id="JBFCZG010000006">
    <property type="protein sequence ID" value="KAL3421310.1"/>
    <property type="molecule type" value="Genomic_DNA"/>
</dbReference>
<dbReference type="Proteomes" id="UP001629113">
    <property type="component" value="Unassembled WGS sequence"/>
</dbReference>
<dbReference type="InterPro" id="IPR008775">
    <property type="entry name" value="Phytyl_CoA_dOase-like"/>
</dbReference>
<proteinExistence type="predicted"/>
<reference evidence="2 3" key="1">
    <citation type="submission" date="2024-06" db="EMBL/GenBank/DDBJ databases">
        <title>Complete genome of Phlyctema vagabunda strain 19-DSS-EL-015.</title>
        <authorList>
            <person name="Fiorenzani C."/>
        </authorList>
    </citation>
    <scope>NUCLEOTIDE SEQUENCE [LARGE SCALE GENOMIC DNA]</scope>
    <source>
        <strain evidence="2 3">19-DSS-EL-015</strain>
    </source>
</reference>
<dbReference type="PANTHER" id="PTHR31630:SF6">
    <property type="entry name" value="PHYTANOYL-COA DIOXYGENASE-RELATED"/>
    <property type="match status" value="1"/>
</dbReference>
<dbReference type="Gene3D" id="2.60.120.620">
    <property type="entry name" value="q2cbj1_9rhob like domain"/>
    <property type="match status" value="1"/>
</dbReference>
<comment type="caution">
    <text evidence="2">The sequence shown here is derived from an EMBL/GenBank/DDBJ whole genome shotgun (WGS) entry which is preliminary data.</text>
</comment>
<dbReference type="PANTHER" id="PTHR31630">
    <property type="entry name" value="PHYTANOYL-COA DIOXYGENASE-RELATED-RELATED"/>
    <property type="match status" value="1"/>
</dbReference>
<feature type="region of interest" description="Disordered" evidence="1">
    <location>
        <begin position="315"/>
        <end position="337"/>
    </location>
</feature>
<dbReference type="SUPFAM" id="SSF51197">
    <property type="entry name" value="Clavaminate synthase-like"/>
    <property type="match status" value="1"/>
</dbReference>
<keyword evidence="2" id="KW-0560">Oxidoreductase</keyword>
<feature type="region of interest" description="Disordered" evidence="1">
    <location>
        <begin position="1"/>
        <end position="23"/>
    </location>
</feature>
<name>A0ABR4PDG6_9HELO</name>
<accession>A0ABR4PDG6</accession>
<organism evidence="2 3">
    <name type="scientific">Phlyctema vagabunda</name>
    <dbReference type="NCBI Taxonomy" id="108571"/>
    <lineage>
        <taxon>Eukaryota</taxon>
        <taxon>Fungi</taxon>
        <taxon>Dikarya</taxon>
        <taxon>Ascomycota</taxon>
        <taxon>Pezizomycotina</taxon>
        <taxon>Leotiomycetes</taxon>
        <taxon>Helotiales</taxon>
        <taxon>Dermateaceae</taxon>
        <taxon>Phlyctema</taxon>
    </lineage>
</organism>
<gene>
    <name evidence="2" type="ORF">PVAG01_07755</name>
</gene>
<sequence length="352" mass="39810">MAPSALLPDDVSILPSKTSRDTDPKFIPEPASGFILKRGTTEYNDFRDDLARDGYVVVKNAIPRERALEYQQKAFDWMASFDLGLDISNPDTWLKKHLPVQSKISTFHAYAVSHEKFMWDARMEPGVIEAFTKIWGTDELLVSFDALNVTLPNRKDVPRKTPWEHVDQSPLRRGLHCVQGIINLSTAGDEDGGLTVYPGSHLYTEEFFDTQTDSNTWKSDDYYPFAGASLDFFKEKGLKPLKVNAEPGDLILWDSRTIHYGAEPTETSNTIRTVIYAAYTPARFATEEALKTKAEIFSEWGGTTHWPHDNIAVRRTKPIREDGTLDPKDRSEPIEKPEKTDALLKLAGIIPY</sequence>
<protein>
    <submittedName>
        <fullName evidence="2">Phytanoyl-CoA dioxygenase</fullName>
    </submittedName>
</protein>
<keyword evidence="2" id="KW-0223">Dioxygenase</keyword>
<keyword evidence="3" id="KW-1185">Reference proteome</keyword>